<evidence type="ECO:0000256" key="5">
    <source>
        <dbReference type="ARBA" id="ARBA00022840"/>
    </source>
</evidence>
<dbReference type="Gene3D" id="3.40.50.300">
    <property type="entry name" value="P-loop containing nucleotide triphosphate hydrolases"/>
    <property type="match status" value="2"/>
</dbReference>
<dbReference type="Pfam" id="PF00270">
    <property type="entry name" value="DEAD"/>
    <property type="match status" value="1"/>
</dbReference>
<feature type="compositionally biased region" description="Low complexity" evidence="8">
    <location>
        <begin position="1501"/>
        <end position="1510"/>
    </location>
</feature>
<keyword evidence="6" id="KW-0694">RNA-binding</keyword>
<feature type="compositionally biased region" description="Acidic residues" evidence="8">
    <location>
        <begin position="1619"/>
        <end position="1628"/>
    </location>
</feature>
<evidence type="ECO:0000259" key="9">
    <source>
        <dbReference type="PROSITE" id="PS51192"/>
    </source>
</evidence>
<feature type="compositionally biased region" description="Basic and acidic residues" evidence="8">
    <location>
        <begin position="1654"/>
        <end position="1671"/>
    </location>
</feature>
<evidence type="ECO:0000256" key="7">
    <source>
        <dbReference type="ARBA" id="ARBA00047984"/>
    </source>
</evidence>
<dbReference type="InterPro" id="IPR014001">
    <property type="entry name" value="Helicase_ATP-bd"/>
</dbReference>
<reference evidence="11 12" key="1">
    <citation type="journal article" date="2021" name="Nat. Commun.">
        <title>Genetic determinants of endophytism in the Arabidopsis root mycobiome.</title>
        <authorList>
            <person name="Mesny F."/>
            <person name="Miyauchi S."/>
            <person name="Thiergart T."/>
            <person name="Pickel B."/>
            <person name="Atanasova L."/>
            <person name="Karlsson M."/>
            <person name="Huettel B."/>
            <person name="Barry K.W."/>
            <person name="Haridas S."/>
            <person name="Chen C."/>
            <person name="Bauer D."/>
            <person name="Andreopoulos W."/>
            <person name="Pangilinan J."/>
            <person name="LaButti K."/>
            <person name="Riley R."/>
            <person name="Lipzen A."/>
            <person name="Clum A."/>
            <person name="Drula E."/>
            <person name="Henrissat B."/>
            <person name="Kohler A."/>
            <person name="Grigoriev I.V."/>
            <person name="Martin F.M."/>
            <person name="Hacquard S."/>
        </authorList>
    </citation>
    <scope>NUCLEOTIDE SEQUENCE [LARGE SCALE GENOMIC DNA]</scope>
    <source>
        <strain evidence="11 12">MPI-CAGE-CH-0241</strain>
    </source>
</reference>
<dbReference type="CDD" id="cd02859">
    <property type="entry name" value="E_set_AMPKbeta_like_N"/>
    <property type="match status" value="1"/>
</dbReference>
<proteinExistence type="predicted"/>
<gene>
    <name evidence="11" type="ORF">B0T10DRAFT_506544</name>
</gene>
<dbReference type="GO" id="GO:0016787">
    <property type="term" value="F:hydrolase activity"/>
    <property type="evidence" value="ECO:0007669"/>
    <property type="project" value="UniProtKB-KW"/>
</dbReference>
<evidence type="ECO:0000313" key="12">
    <source>
        <dbReference type="Proteomes" id="UP000777438"/>
    </source>
</evidence>
<dbReference type="OrthoDB" id="10256233at2759"/>
<name>A0A9P8WET1_9HYPO</name>
<feature type="region of interest" description="Disordered" evidence="8">
    <location>
        <begin position="400"/>
        <end position="423"/>
    </location>
</feature>
<feature type="compositionally biased region" description="Acidic residues" evidence="8">
    <location>
        <begin position="1350"/>
        <end position="1363"/>
    </location>
</feature>
<feature type="region of interest" description="Disordered" evidence="8">
    <location>
        <begin position="1097"/>
        <end position="1223"/>
    </location>
</feature>
<feature type="compositionally biased region" description="Low complexity" evidence="8">
    <location>
        <begin position="1415"/>
        <end position="1424"/>
    </location>
</feature>
<evidence type="ECO:0000256" key="1">
    <source>
        <dbReference type="ARBA" id="ARBA00012552"/>
    </source>
</evidence>
<dbReference type="GO" id="GO:0005524">
    <property type="term" value="F:ATP binding"/>
    <property type="evidence" value="ECO:0007669"/>
    <property type="project" value="UniProtKB-KW"/>
</dbReference>
<dbReference type="PANTHER" id="PTHR47960">
    <property type="entry name" value="DEAD-BOX ATP-DEPENDENT RNA HELICASE 50"/>
    <property type="match status" value="1"/>
</dbReference>
<keyword evidence="12" id="KW-1185">Reference proteome</keyword>
<feature type="compositionally biased region" description="Basic and acidic residues" evidence="8">
    <location>
        <begin position="1383"/>
        <end position="1393"/>
    </location>
</feature>
<feature type="compositionally biased region" description="Basic and acidic residues" evidence="8">
    <location>
        <begin position="1170"/>
        <end position="1181"/>
    </location>
</feature>
<feature type="compositionally biased region" description="Polar residues" evidence="8">
    <location>
        <begin position="1676"/>
        <end position="1686"/>
    </location>
</feature>
<dbReference type="InterPro" id="IPR027417">
    <property type="entry name" value="P-loop_NTPase"/>
</dbReference>
<dbReference type="PROSITE" id="PS51194">
    <property type="entry name" value="HELICASE_CTER"/>
    <property type="match status" value="1"/>
</dbReference>
<dbReference type="SUPFAM" id="SSF52540">
    <property type="entry name" value="P-loop containing nucleoside triphosphate hydrolases"/>
    <property type="match status" value="1"/>
</dbReference>
<dbReference type="SMART" id="SM00487">
    <property type="entry name" value="DEXDc"/>
    <property type="match status" value="1"/>
</dbReference>
<dbReference type="GO" id="GO:0003724">
    <property type="term" value="F:RNA helicase activity"/>
    <property type="evidence" value="ECO:0007669"/>
    <property type="project" value="UniProtKB-EC"/>
</dbReference>
<dbReference type="GO" id="GO:0003723">
    <property type="term" value="F:RNA binding"/>
    <property type="evidence" value="ECO:0007669"/>
    <property type="project" value="UniProtKB-KW"/>
</dbReference>
<feature type="compositionally biased region" description="Polar residues" evidence="8">
    <location>
        <begin position="289"/>
        <end position="301"/>
    </location>
</feature>
<feature type="compositionally biased region" description="Acidic residues" evidence="8">
    <location>
        <begin position="1394"/>
        <end position="1414"/>
    </location>
</feature>
<dbReference type="PROSITE" id="PS51192">
    <property type="entry name" value="HELICASE_ATP_BIND_1"/>
    <property type="match status" value="1"/>
</dbReference>
<feature type="compositionally biased region" description="Basic and acidic residues" evidence="8">
    <location>
        <begin position="448"/>
        <end position="470"/>
    </location>
</feature>
<sequence>MSSPKIPFTVTYKKPGTTPPLFLAGSFSDPEWEPKEMEYTTGEDGEHTFTSNVMVETDKEYQFKLRVGEGEWWVLSEDHDTGMFKSHLHSSPQTPSRLTTVATDLSGNKNNVLTIPSSSGSEHADGNVSNKDASTIDELEPSMPASKVQIPRLDEPKDELDDLKTPLFAHECLGAYTFGDDESEEEGYPSLPMRRYVESKSTEYGESDVDLNDPTIEKFPSDRGSIIDALRTIQTHLGEDQTHLKDIPASPRVVSGGPASVDSASADEMILSPVALSPNTTRRRDQRLSHSSFGRSRSAVSLGSIAEEDPKAPESVEDDFSPGQLSPINKGQDPPPVVTLPNPNTVSADEERRSPPSEEDEAVAMNPRAASNGKAGKMTPTQSLDDDLVPDQLSQELEVSVSDVSENDMDVEQRVDQSKAPLEASHLFKADSLDSDSTRAATTMTVRGTKEDAKLPRSEASKRNATDRHHLQGKKTSPSHLVGETFKVAYWPTTSAISSSSMHRIAANSICSLCLSTGRPIATVRPALQPCITQRFVSQRMKPRPSRMVLADRVSQSPKSRDDQRKRREAAPGPFGGMNKRFANIDPARRPTRNHAVAPKDQRGKGKGRDREKDNDDRKALKMQRALTTISYGRRMNVKDRMAEYETFENFDLLPTLQIALTDELFKGMVDIKPTPVQKLAIPALLGQASVDSLKEQSEESKSFLLAAETGSGKTLAYLLPAIDALKIAEAKDPEIKAYKERWLAEKELREAGNSKSKPFDEPHPTMARPKVVILVPTAELAHQVSKVSKSLAHVAKFKTEMLSSDLKPQQIQRNLYGPRGVDVIISTPHLLASIADSDPNILSRVTHLIVDEADSLFDRSFAPVTTSIIERAAPSTKQFICCSATIPRKLNNYLATNYPKMNRITTPNLHAIPRRVQLGVIDASKDPYRNNKDLACADAIYGIGREAGRHEGPVKGEVEVRRIIVFVNEREKTEELAEYLRTKGINADALHRDTPEKRHGEILDTFTTAAPLRIVVPPTRSNRRTLPNARVLVVTDLASRGIDTLAVRHVILYDVPHTTIDFIHRLGRAGRMGRRGRGIVLVGNDDRKDVVAEVKNSISVTMPRPKRARRAPAQTAKPKAKPPSSDIDDNDSDVPRQAQSPERGRRRTTRSTGPMVSAADDQAIQATNLRRDAALDRLANEDPTTSGRTLDDAESGSSVEVGRRVIATPAQRRDTTGLDLADDDVFGDLSDSFEDGEVPAGLRSADNSSITLSNFKRRSRQSSFIGRADPQIRPSSRGGNTPSISSTLHFGNFRRRAREPSILGTARKPRPDETATEQMDNSESEEEEFLPEAESTPLNNRRRTQPAPEVEDEREASVEVEEEFRAVRSRKRKSEDANVNSDRPEKVSRLEKDDEEEADEEGEPEEEVADESDTSSLSSLSSPLGPPPVLPERPVTPVYDEEVMAPPASSDSEDNANIWPDIHTLAKRRRRPSFTTPLRGGDNLSDMSSPPSLTHSPNYAPNKAPAARGRAAKRQPSPEITTADLTSMLPRRRYKPLGDRGDSEDDTEVPPSEDELSYVDSRAARRRQGSRPGSRGGRGAHSALKPKQTPASTRPAARGGQTYSRQSSDKENEHEHEHEDDEADENEESRFEPLPDDTFDTGASQSGETTSADELKRASRKFKEVDRWELEYEEVTQSSSPSGAR</sequence>
<dbReference type="InterPro" id="IPR011545">
    <property type="entry name" value="DEAD/DEAH_box_helicase_dom"/>
</dbReference>
<feature type="compositionally biased region" description="Polar residues" evidence="8">
    <location>
        <begin position="114"/>
        <end position="133"/>
    </location>
</feature>
<feature type="compositionally biased region" description="Polar residues" evidence="8">
    <location>
        <begin position="1486"/>
        <end position="1500"/>
    </location>
</feature>
<feature type="region of interest" description="Disordered" evidence="8">
    <location>
        <begin position="539"/>
        <end position="621"/>
    </location>
</feature>
<evidence type="ECO:0000256" key="2">
    <source>
        <dbReference type="ARBA" id="ARBA00022741"/>
    </source>
</evidence>
<feature type="region of interest" description="Disordered" evidence="8">
    <location>
        <begin position="241"/>
        <end position="387"/>
    </location>
</feature>
<evidence type="ECO:0000256" key="6">
    <source>
        <dbReference type="ARBA" id="ARBA00022884"/>
    </source>
</evidence>
<evidence type="ECO:0000313" key="11">
    <source>
        <dbReference type="EMBL" id="KAH6897032.1"/>
    </source>
</evidence>
<comment type="catalytic activity">
    <reaction evidence="7">
        <text>ATP + H2O = ADP + phosphate + H(+)</text>
        <dbReference type="Rhea" id="RHEA:13065"/>
        <dbReference type="ChEBI" id="CHEBI:15377"/>
        <dbReference type="ChEBI" id="CHEBI:15378"/>
        <dbReference type="ChEBI" id="CHEBI:30616"/>
        <dbReference type="ChEBI" id="CHEBI:43474"/>
        <dbReference type="ChEBI" id="CHEBI:456216"/>
        <dbReference type="EC" id="3.6.4.13"/>
    </reaction>
</comment>
<feature type="domain" description="Helicase C-terminal" evidence="10">
    <location>
        <begin position="954"/>
        <end position="1120"/>
    </location>
</feature>
<evidence type="ECO:0000256" key="3">
    <source>
        <dbReference type="ARBA" id="ARBA00022801"/>
    </source>
</evidence>
<feature type="region of interest" description="Disordered" evidence="8">
    <location>
        <begin position="114"/>
        <end position="143"/>
    </location>
</feature>
<keyword evidence="3" id="KW-0378">Hydrolase</keyword>
<dbReference type="Gene3D" id="2.60.40.10">
    <property type="entry name" value="Immunoglobulins"/>
    <property type="match status" value="1"/>
</dbReference>
<evidence type="ECO:0000259" key="10">
    <source>
        <dbReference type="PROSITE" id="PS51194"/>
    </source>
</evidence>
<accession>A0A9P8WET1</accession>
<feature type="compositionally biased region" description="Polar residues" evidence="8">
    <location>
        <begin position="1274"/>
        <end position="1290"/>
    </location>
</feature>
<feature type="compositionally biased region" description="Acidic residues" evidence="8">
    <location>
        <begin position="1543"/>
        <end position="1558"/>
    </location>
</feature>
<feature type="region of interest" description="Disordered" evidence="8">
    <location>
        <begin position="446"/>
        <end position="478"/>
    </location>
</feature>
<feature type="domain" description="Helicase ATP-binding" evidence="9">
    <location>
        <begin position="695"/>
        <end position="905"/>
    </location>
</feature>
<feature type="compositionally biased region" description="Basic and acidic residues" evidence="8">
    <location>
        <begin position="598"/>
        <end position="620"/>
    </location>
</feature>
<evidence type="ECO:0000256" key="4">
    <source>
        <dbReference type="ARBA" id="ARBA00022806"/>
    </source>
</evidence>
<feature type="compositionally biased region" description="Low complexity" evidence="8">
    <location>
        <begin position="1112"/>
        <end position="1126"/>
    </location>
</feature>
<dbReference type="SMART" id="SM00490">
    <property type="entry name" value="HELICc"/>
    <property type="match status" value="1"/>
</dbReference>
<feature type="compositionally biased region" description="Basic and acidic residues" evidence="8">
    <location>
        <begin position="1608"/>
        <end position="1618"/>
    </location>
</feature>
<protein>
    <recommendedName>
        <fullName evidence="1">RNA helicase</fullName>
        <ecNumber evidence="1">3.6.4.13</ecNumber>
    </recommendedName>
</protein>
<dbReference type="InterPro" id="IPR013783">
    <property type="entry name" value="Ig-like_fold"/>
</dbReference>
<keyword evidence="5" id="KW-0067">ATP-binding</keyword>
<dbReference type="EC" id="3.6.4.13" evidence="1"/>
<evidence type="ECO:0000256" key="8">
    <source>
        <dbReference type="SAM" id="MobiDB-lite"/>
    </source>
</evidence>
<keyword evidence="4" id="KW-0347">Helicase</keyword>
<dbReference type="Pfam" id="PF00271">
    <property type="entry name" value="Helicase_C"/>
    <property type="match status" value="1"/>
</dbReference>
<organism evidence="11 12">
    <name type="scientific">Thelonectria olida</name>
    <dbReference type="NCBI Taxonomy" id="1576542"/>
    <lineage>
        <taxon>Eukaryota</taxon>
        <taxon>Fungi</taxon>
        <taxon>Dikarya</taxon>
        <taxon>Ascomycota</taxon>
        <taxon>Pezizomycotina</taxon>
        <taxon>Sordariomycetes</taxon>
        <taxon>Hypocreomycetidae</taxon>
        <taxon>Hypocreales</taxon>
        <taxon>Nectriaceae</taxon>
        <taxon>Thelonectria</taxon>
    </lineage>
</organism>
<feature type="compositionally biased region" description="Basic and acidic residues" evidence="8">
    <location>
        <begin position="559"/>
        <end position="570"/>
    </location>
</feature>
<dbReference type="EMBL" id="JAGPYM010000003">
    <property type="protein sequence ID" value="KAH6897032.1"/>
    <property type="molecule type" value="Genomic_DNA"/>
</dbReference>
<feature type="compositionally biased region" description="Acidic residues" evidence="8">
    <location>
        <begin position="1321"/>
        <end position="1332"/>
    </location>
</feature>
<feature type="compositionally biased region" description="Polar residues" evidence="8">
    <location>
        <begin position="1642"/>
        <end position="1653"/>
    </location>
</feature>
<dbReference type="InterPro" id="IPR001650">
    <property type="entry name" value="Helicase_C-like"/>
</dbReference>
<comment type="caution">
    <text evidence="11">The sequence shown here is derived from an EMBL/GenBank/DDBJ whole genome shotgun (WGS) entry which is preliminary data.</text>
</comment>
<keyword evidence="2" id="KW-0547">Nucleotide-binding</keyword>
<dbReference type="Proteomes" id="UP000777438">
    <property type="component" value="Unassembled WGS sequence"/>
</dbReference>
<feature type="region of interest" description="Disordered" evidence="8">
    <location>
        <begin position="1261"/>
        <end position="1686"/>
    </location>
</feature>